<evidence type="ECO:0000256" key="8">
    <source>
        <dbReference type="ARBA" id="ARBA00022989"/>
    </source>
</evidence>
<dbReference type="InterPro" id="IPR027417">
    <property type="entry name" value="P-loop_NTPase"/>
</dbReference>
<dbReference type="InterPro" id="IPR003439">
    <property type="entry name" value="ABC_transporter-like_ATP-bd"/>
</dbReference>
<comment type="caution">
    <text evidence="13">The sequence shown here is derived from an EMBL/GenBank/DDBJ whole genome shotgun (WGS) entry which is preliminary data.</text>
</comment>
<evidence type="ECO:0000256" key="3">
    <source>
        <dbReference type="ARBA" id="ARBA00022475"/>
    </source>
</evidence>
<evidence type="ECO:0000256" key="5">
    <source>
        <dbReference type="ARBA" id="ARBA00022741"/>
    </source>
</evidence>
<dbReference type="Gene3D" id="1.20.1560.10">
    <property type="entry name" value="ABC transporter type 1, transmembrane domain"/>
    <property type="match status" value="1"/>
</dbReference>
<evidence type="ECO:0000256" key="4">
    <source>
        <dbReference type="ARBA" id="ARBA00022692"/>
    </source>
</evidence>
<organism evidence="13 14">
    <name type="scientific">Thomasclavelia ramosa</name>
    <dbReference type="NCBI Taxonomy" id="1547"/>
    <lineage>
        <taxon>Bacteria</taxon>
        <taxon>Bacillati</taxon>
        <taxon>Bacillota</taxon>
        <taxon>Erysipelotrichia</taxon>
        <taxon>Erysipelotrichales</taxon>
        <taxon>Coprobacillaceae</taxon>
        <taxon>Thomasclavelia</taxon>
    </lineage>
</organism>
<dbReference type="Proteomes" id="UP000261032">
    <property type="component" value="Unassembled WGS sequence"/>
</dbReference>
<dbReference type="GO" id="GO:0016887">
    <property type="term" value="F:ATP hydrolysis activity"/>
    <property type="evidence" value="ECO:0007669"/>
    <property type="project" value="InterPro"/>
</dbReference>
<name>A0A3E3EBT8_9FIRM</name>
<dbReference type="SUPFAM" id="SSF90123">
    <property type="entry name" value="ABC transporter transmembrane region"/>
    <property type="match status" value="1"/>
</dbReference>
<dbReference type="PROSITE" id="PS00211">
    <property type="entry name" value="ABC_TRANSPORTER_1"/>
    <property type="match status" value="1"/>
</dbReference>
<dbReference type="Pfam" id="PF00664">
    <property type="entry name" value="ABC_membrane"/>
    <property type="match status" value="1"/>
</dbReference>
<feature type="domain" description="ABC transmembrane type-1" evidence="12">
    <location>
        <begin position="26"/>
        <end position="309"/>
    </location>
</feature>
<feature type="transmembrane region" description="Helical" evidence="10">
    <location>
        <begin position="164"/>
        <end position="188"/>
    </location>
</feature>
<dbReference type="FunFam" id="3.40.50.300:FF:000299">
    <property type="entry name" value="ABC transporter ATP-binding protein/permease"/>
    <property type="match status" value="1"/>
</dbReference>
<evidence type="ECO:0000313" key="13">
    <source>
        <dbReference type="EMBL" id="RGD84350.1"/>
    </source>
</evidence>
<dbReference type="GO" id="GO:0015421">
    <property type="term" value="F:ABC-type oligopeptide transporter activity"/>
    <property type="evidence" value="ECO:0007669"/>
    <property type="project" value="TreeGrafter"/>
</dbReference>
<dbReference type="RefSeq" id="WP_117581692.1">
    <property type="nucleotide sequence ID" value="NZ_AP031443.1"/>
</dbReference>
<evidence type="ECO:0000256" key="9">
    <source>
        <dbReference type="ARBA" id="ARBA00023136"/>
    </source>
</evidence>
<keyword evidence="7 13" id="KW-0067">ATP-binding</keyword>
<evidence type="ECO:0000313" key="14">
    <source>
        <dbReference type="Proteomes" id="UP000261032"/>
    </source>
</evidence>
<dbReference type="InterPro" id="IPR036640">
    <property type="entry name" value="ABC1_TM_sf"/>
</dbReference>
<keyword evidence="6" id="KW-0378">Hydrolase</keyword>
<feature type="domain" description="ABC transporter" evidence="11">
    <location>
        <begin position="342"/>
        <end position="562"/>
    </location>
</feature>
<accession>A0A3E3EBT8</accession>
<evidence type="ECO:0000256" key="10">
    <source>
        <dbReference type="SAM" id="Phobius"/>
    </source>
</evidence>
<evidence type="ECO:0000256" key="1">
    <source>
        <dbReference type="ARBA" id="ARBA00004651"/>
    </source>
</evidence>
<keyword evidence="6" id="KW-0645">Protease</keyword>
<feature type="transmembrane region" description="Helical" evidence="10">
    <location>
        <begin position="135"/>
        <end position="158"/>
    </location>
</feature>
<proteinExistence type="predicted"/>
<protein>
    <submittedName>
        <fullName evidence="13">ABC transporter ATP-binding protein</fullName>
    </submittedName>
</protein>
<dbReference type="InterPro" id="IPR003593">
    <property type="entry name" value="AAA+_ATPase"/>
</dbReference>
<keyword evidence="8 10" id="KW-1133">Transmembrane helix</keyword>
<feature type="transmembrane region" description="Helical" evidence="10">
    <location>
        <begin position="256"/>
        <end position="274"/>
    </location>
</feature>
<feature type="transmembrane region" description="Helical" evidence="10">
    <location>
        <begin position="62"/>
        <end position="82"/>
    </location>
</feature>
<dbReference type="GO" id="GO:0008234">
    <property type="term" value="F:cysteine-type peptidase activity"/>
    <property type="evidence" value="ECO:0007669"/>
    <property type="project" value="UniProtKB-KW"/>
</dbReference>
<dbReference type="InterPro" id="IPR011527">
    <property type="entry name" value="ABC1_TM_dom"/>
</dbReference>
<evidence type="ECO:0000256" key="2">
    <source>
        <dbReference type="ARBA" id="ARBA00022448"/>
    </source>
</evidence>
<dbReference type="GO" id="GO:0005886">
    <property type="term" value="C:plasma membrane"/>
    <property type="evidence" value="ECO:0007669"/>
    <property type="project" value="UniProtKB-SubCell"/>
</dbReference>
<dbReference type="PROSITE" id="PS50893">
    <property type="entry name" value="ABC_TRANSPORTER_2"/>
    <property type="match status" value="1"/>
</dbReference>
<gene>
    <name evidence="13" type="ORF">DXB93_10975</name>
</gene>
<sequence>MEHKQSLLTLTKRLLKIAATLKKFFVISTIVSIIGNIAQMGLMGFGAAFILSVAGKLKYANSVTYCILMIMSGILIVTCRYLEGYFSHAGSYELLAKMRVDMFGTLRKLAPGSLIGRNNGDIMAIAIADIESIEFFFAHTIGPLFTVILLPLVTLIIAGSIDMLFVYALLPIYLIISVIIPILAIKLGRNIGIGYRQKLGELKIFLLDSVYGLSEIQIFDYGKRRNEELEAVNRNINRSIHQLAYHRQLVVSTPTFFIYLARIAVIAVASYLALKGNIDTTGIIILSFLVSASFSSTQSLTTVVSSLLETYAAAQRYFDLEDMVPVVNEIVEPKELKNIDKIEFINVSFSYPEINRKIIENMNLTINFKDKIGLVGESGIGKSTLIRLLLRFYDVTSGQILINGIDIKEYSLQDLRQRIGTLEQDTFLFNDSIAANIALGKPKATKEEIVKAAQMAGIHELIISLPGQYDTMMGELQNRLSGGEKQRIGIARVLLVDPDFLVMDEPTSSLDVINEKGLLKTLAEQFENKTWLIVSHRPSSLTGCDRVIKLENKQIYELGGKA</sequence>
<dbReference type="PROSITE" id="PS50929">
    <property type="entry name" value="ABC_TM1F"/>
    <property type="match status" value="1"/>
</dbReference>
<evidence type="ECO:0000259" key="12">
    <source>
        <dbReference type="PROSITE" id="PS50929"/>
    </source>
</evidence>
<dbReference type="SUPFAM" id="SSF52540">
    <property type="entry name" value="P-loop containing nucleoside triphosphate hydrolases"/>
    <property type="match status" value="1"/>
</dbReference>
<keyword evidence="3" id="KW-1003">Cell membrane</keyword>
<evidence type="ECO:0000256" key="6">
    <source>
        <dbReference type="ARBA" id="ARBA00022807"/>
    </source>
</evidence>
<dbReference type="EMBL" id="QUSL01000017">
    <property type="protein sequence ID" value="RGD84350.1"/>
    <property type="molecule type" value="Genomic_DNA"/>
</dbReference>
<keyword evidence="6" id="KW-0788">Thiol protease</keyword>
<dbReference type="InterPro" id="IPR017871">
    <property type="entry name" value="ABC_transporter-like_CS"/>
</dbReference>
<evidence type="ECO:0000256" key="7">
    <source>
        <dbReference type="ARBA" id="ARBA00022840"/>
    </source>
</evidence>
<dbReference type="SMART" id="SM00382">
    <property type="entry name" value="AAA"/>
    <property type="match status" value="1"/>
</dbReference>
<dbReference type="Gene3D" id="3.40.50.300">
    <property type="entry name" value="P-loop containing nucleotide triphosphate hydrolases"/>
    <property type="match status" value="1"/>
</dbReference>
<dbReference type="InterPro" id="IPR039421">
    <property type="entry name" value="Type_1_exporter"/>
</dbReference>
<dbReference type="PANTHER" id="PTHR43394:SF1">
    <property type="entry name" value="ATP-BINDING CASSETTE SUB-FAMILY B MEMBER 10, MITOCHONDRIAL"/>
    <property type="match status" value="1"/>
</dbReference>
<evidence type="ECO:0000259" key="11">
    <source>
        <dbReference type="PROSITE" id="PS50893"/>
    </source>
</evidence>
<dbReference type="PANTHER" id="PTHR43394">
    <property type="entry name" value="ATP-DEPENDENT PERMEASE MDL1, MITOCHONDRIAL"/>
    <property type="match status" value="1"/>
</dbReference>
<feature type="transmembrane region" description="Helical" evidence="10">
    <location>
        <begin position="21"/>
        <end position="50"/>
    </location>
</feature>
<keyword evidence="4 10" id="KW-0812">Transmembrane</keyword>
<keyword evidence="2" id="KW-0813">Transport</keyword>
<keyword evidence="5" id="KW-0547">Nucleotide-binding</keyword>
<reference evidence="13 14" key="1">
    <citation type="submission" date="2018-08" db="EMBL/GenBank/DDBJ databases">
        <title>A genome reference for cultivated species of the human gut microbiota.</title>
        <authorList>
            <person name="Zou Y."/>
            <person name="Xue W."/>
            <person name="Luo G."/>
        </authorList>
    </citation>
    <scope>NUCLEOTIDE SEQUENCE [LARGE SCALE GENOMIC DNA]</scope>
    <source>
        <strain evidence="13 14">OM06-4</strain>
    </source>
</reference>
<comment type="subcellular location">
    <subcellularLocation>
        <location evidence="1">Cell membrane</location>
        <topology evidence="1">Multi-pass membrane protein</topology>
    </subcellularLocation>
</comment>
<dbReference type="Pfam" id="PF00005">
    <property type="entry name" value="ABC_tran"/>
    <property type="match status" value="1"/>
</dbReference>
<dbReference type="GO" id="GO:0005524">
    <property type="term" value="F:ATP binding"/>
    <property type="evidence" value="ECO:0007669"/>
    <property type="project" value="UniProtKB-KW"/>
</dbReference>
<keyword evidence="9 10" id="KW-0472">Membrane</keyword>
<dbReference type="AlphaFoldDB" id="A0A3E3EBT8"/>